<dbReference type="PANTHER" id="PTHR43793:SF1">
    <property type="entry name" value="FAD SYNTHASE"/>
    <property type="match status" value="1"/>
</dbReference>
<dbReference type="Proteomes" id="UP000315825">
    <property type="component" value="Unassembled WGS sequence"/>
</dbReference>
<evidence type="ECO:0000259" key="3">
    <source>
        <dbReference type="Pfam" id="PF01050"/>
    </source>
</evidence>
<dbReference type="AlphaFoldDB" id="A0A520MZH0"/>
<dbReference type="InterPro" id="IPR004821">
    <property type="entry name" value="Cyt_trans-like"/>
</dbReference>
<evidence type="ECO:0000256" key="1">
    <source>
        <dbReference type="ARBA" id="ARBA00022679"/>
    </source>
</evidence>
<dbReference type="InterPro" id="IPR050385">
    <property type="entry name" value="Archaeal_FAD_synthase"/>
</dbReference>
<protein>
    <submittedName>
        <fullName evidence="5">Cupin domain-containing protein</fullName>
    </submittedName>
</protein>
<name>A0A520MZH0_9GAMM</name>
<dbReference type="Pfam" id="PF01467">
    <property type="entry name" value="CTP_transf_like"/>
    <property type="match status" value="1"/>
</dbReference>
<dbReference type="SUPFAM" id="SSF52374">
    <property type="entry name" value="Nucleotidylyl transferase"/>
    <property type="match status" value="1"/>
</dbReference>
<dbReference type="CDD" id="cd02213">
    <property type="entry name" value="cupin_PMI_typeII_C"/>
    <property type="match status" value="1"/>
</dbReference>
<sequence>MKISVVSGGFDPVHSGHINYISAAKKKGDLLIVMLNSDEWLKDKKGKPFMPFSERKKILENIKHVDKVIGFKDDQTGSCINGLEVIKSEYPNDTIIFCNGGDRKKDNIPEMQVQGIKFEFGVGGDNKDNSSSWILKDWKYYSEERVWGNFYTLFSDSRVKLKELTILPSKGMSMQRHTLRDEIWFISSGRCKVNFSKNSPEDFDEILLKKDDIFSVKRSEWHQIFNPYEEECKILEIQYGEKTDEEDIERYKYFSNDDLK</sequence>
<dbReference type="SUPFAM" id="SSF51182">
    <property type="entry name" value="RmlC-like cupins"/>
    <property type="match status" value="1"/>
</dbReference>
<dbReference type="EMBL" id="SHBE01000003">
    <property type="protein sequence ID" value="RZO26630.1"/>
    <property type="molecule type" value="Genomic_DNA"/>
</dbReference>
<feature type="domain" description="Mannose-6-phosphate isomerase type II C-terminal" evidence="3">
    <location>
        <begin position="145"/>
        <end position="251"/>
    </location>
</feature>
<organism evidence="5 6">
    <name type="scientific">SAR86 cluster bacterium</name>
    <dbReference type="NCBI Taxonomy" id="2030880"/>
    <lineage>
        <taxon>Bacteria</taxon>
        <taxon>Pseudomonadati</taxon>
        <taxon>Pseudomonadota</taxon>
        <taxon>Gammaproteobacteria</taxon>
        <taxon>SAR86 cluster</taxon>
    </lineage>
</organism>
<dbReference type="GO" id="GO:0016779">
    <property type="term" value="F:nucleotidyltransferase activity"/>
    <property type="evidence" value="ECO:0007669"/>
    <property type="project" value="UniProtKB-KW"/>
</dbReference>
<feature type="domain" description="Cytidyltransferase-like" evidence="4">
    <location>
        <begin position="7"/>
        <end position="106"/>
    </location>
</feature>
<comment type="caution">
    <text evidence="5">The sequence shown here is derived from an EMBL/GenBank/DDBJ whole genome shotgun (WGS) entry which is preliminary data.</text>
</comment>
<proteinExistence type="predicted"/>
<dbReference type="InterPro" id="IPR001538">
    <property type="entry name" value="Man6P_isomerase-2_C"/>
</dbReference>
<dbReference type="Gene3D" id="3.40.50.620">
    <property type="entry name" value="HUPs"/>
    <property type="match status" value="1"/>
</dbReference>
<dbReference type="GO" id="GO:0005976">
    <property type="term" value="P:polysaccharide metabolic process"/>
    <property type="evidence" value="ECO:0007669"/>
    <property type="project" value="InterPro"/>
</dbReference>
<dbReference type="NCBIfam" id="TIGR00125">
    <property type="entry name" value="cyt_tran_rel"/>
    <property type="match status" value="1"/>
</dbReference>
<keyword evidence="1" id="KW-0808">Transferase</keyword>
<evidence type="ECO:0000313" key="6">
    <source>
        <dbReference type="Proteomes" id="UP000315825"/>
    </source>
</evidence>
<gene>
    <name evidence="5" type="ORF">EVA92_02480</name>
</gene>
<dbReference type="Gene3D" id="2.60.120.10">
    <property type="entry name" value="Jelly Rolls"/>
    <property type="match status" value="1"/>
</dbReference>
<keyword evidence="2" id="KW-0548">Nucleotidyltransferase</keyword>
<dbReference type="PANTHER" id="PTHR43793">
    <property type="entry name" value="FAD SYNTHASE"/>
    <property type="match status" value="1"/>
</dbReference>
<reference evidence="5 6" key="1">
    <citation type="submission" date="2019-02" db="EMBL/GenBank/DDBJ databases">
        <title>Prokaryotic population dynamics and viral predation in marine succession experiment using metagenomics: the confinement effect.</title>
        <authorList>
            <person name="Haro-Moreno J.M."/>
            <person name="Rodriguez-Valera F."/>
            <person name="Lopez-Perez M."/>
        </authorList>
    </citation>
    <scope>NUCLEOTIDE SEQUENCE [LARGE SCALE GENOMIC DNA]</scope>
    <source>
        <strain evidence="5">MED-G159</strain>
    </source>
</reference>
<evidence type="ECO:0000259" key="4">
    <source>
        <dbReference type="Pfam" id="PF01467"/>
    </source>
</evidence>
<dbReference type="InterPro" id="IPR014729">
    <property type="entry name" value="Rossmann-like_a/b/a_fold"/>
</dbReference>
<evidence type="ECO:0000313" key="5">
    <source>
        <dbReference type="EMBL" id="RZO26630.1"/>
    </source>
</evidence>
<evidence type="ECO:0000256" key="2">
    <source>
        <dbReference type="ARBA" id="ARBA00022695"/>
    </source>
</evidence>
<dbReference type="Pfam" id="PF01050">
    <property type="entry name" value="MannoseP_isomer"/>
    <property type="match status" value="1"/>
</dbReference>
<dbReference type="InterPro" id="IPR011051">
    <property type="entry name" value="RmlC_Cupin_sf"/>
</dbReference>
<accession>A0A520MZH0</accession>
<dbReference type="InterPro" id="IPR014710">
    <property type="entry name" value="RmlC-like_jellyroll"/>
</dbReference>